<name>A0ACB5S0U6_9PEZI</name>
<sequence>MTTTALMYDLLENPEYIDKLRDEMIHAVREDGGLTKMTLNKLKLLDSCMKESQRVSMIAAVLINRRVQKTTTLSDDADRFVGDRFLQLRQQPGHENRWQYVTVSAEHFGFGIGKQACPGRFMASNLIKIMMVHLLLNRETDSSDPLPASYSKYMGIMKSTFFPFLLATIASALPNPLDHKALLQQTSLDLPKEFLIDLGSGDTRWVTEDEKWEFRRKGLNFFDITDTPDLDSMWDAPSVKFPPTTKYNQTVKPMLEKLRKEDMRQNLEIFTSFYTRYYRSHYGAESSAWLLSQIEQILADAGAFESGAAVKPFKHPWRQSSIIASIPGKSNKTIIVGAHQDSANRFSPCLFAAPGADDDGSGTVTILEALRVLLTSSDVVSGRAENTVEFHWYSAEEGGLLGSQAIFQLYRQQRRDVKAMFQQDMTGFIQKTIEAGEPESFGVITDNVDLRLTEFVEKVITTYCSIPYVRTQCGHACSDHASATKAGYPSAFVFESEFKYLNTRIHTEEDKIEYLSFDHMLQHAKLTLALVYELALTKFE</sequence>
<dbReference type="Proteomes" id="UP001165186">
    <property type="component" value="Unassembled WGS sequence"/>
</dbReference>
<gene>
    <name evidence="1" type="primary">g9097</name>
    <name evidence="1" type="ORF">NpPPO83_00009097</name>
</gene>
<organism evidence="1 2">
    <name type="scientific">Neofusicoccum parvum</name>
    <dbReference type="NCBI Taxonomy" id="310453"/>
    <lineage>
        <taxon>Eukaryota</taxon>
        <taxon>Fungi</taxon>
        <taxon>Dikarya</taxon>
        <taxon>Ascomycota</taxon>
        <taxon>Pezizomycotina</taxon>
        <taxon>Dothideomycetes</taxon>
        <taxon>Dothideomycetes incertae sedis</taxon>
        <taxon>Botryosphaeriales</taxon>
        <taxon>Botryosphaeriaceae</taxon>
        <taxon>Neofusicoccum</taxon>
    </lineage>
</organism>
<proteinExistence type="predicted"/>
<comment type="caution">
    <text evidence="1">The sequence shown here is derived from an EMBL/GenBank/DDBJ whole genome shotgun (WGS) entry which is preliminary data.</text>
</comment>
<accession>A0ACB5S0U6</accession>
<reference evidence="1" key="1">
    <citation type="submission" date="2024-09" db="EMBL/GenBank/DDBJ databases">
        <title>Draft Genome Sequences of Neofusicoccum parvum.</title>
        <authorList>
            <person name="Ashida A."/>
            <person name="Camagna M."/>
            <person name="Tanaka A."/>
            <person name="Takemoto D."/>
        </authorList>
    </citation>
    <scope>NUCLEOTIDE SEQUENCE</scope>
    <source>
        <strain evidence="1">PPO83</strain>
    </source>
</reference>
<keyword evidence="2" id="KW-1185">Reference proteome</keyword>
<dbReference type="EMBL" id="BSXG01000027">
    <property type="protein sequence ID" value="GME26383.1"/>
    <property type="molecule type" value="Genomic_DNA"/>
</dbReference>
<evidence type="ECO:0000313" key="2">
    <source>
        <dbReference type="Proteomes" id="UP001165186"/>
    </source>
</evidence>
<protein>
    <submittedName>
        <fullName evidence="1">Zn-dependent exopeptidase</fullName>
    </submittedName>
</protein>
<evidence type="ECO:0000313" key="1">
    <source>
        <dbReference type="EMBL" id="GME26383.1"/>
    </source>
</evidence>